<feature type="active site" description="Proton donor" evidence="9">
    <location>
        <position position="177"/>
    </location>
</feature>
<dbReference type="InterPro" id="IPR008183">
    <property type="entry name" value="Aldose_1/G6P_1-epimerase"/>
</dbReference>
<dbReference type="InterPro" id="IPR011013">
    <property type="entry name" value="Gal_mutarotase_sf_dom"/>
</dbReference>
<protein>
    <recommendedName>
        <fullName evidence="5 8">Aldose 1-epimerase</fullName>
        <ecNumber evidence="4 8">5.1.3.3</ecNumber>
    </recommendedName>
</protein>
<comment type="similarity">
    <text evidence="3 8">Belongs to the aldose epimerase family.</text>
</comment>
<evidence type="ECO:0000256" key="3">
    <source>
        <dbReference type="ARBA" id="ARBA00006206"/>
    </source>
</evidence>
<dbReference type="InterPro" id="IPR018052">
    <property type="entry name" value="Ald1_epimerase_CS"/>
</dbReference>
<dbReference type="InterPro" id="IPR014718">
    <property type="entry name" value="GH-type_carb-bd"/>
</dbReference>
<dbReference type="InterPro" id="IPR047215">
    <property type="entry name" value="Galactose_mutarotase-like"/>
</dbReference>
<evidence type="ECO:0000256" key="2">
    <source>
        <dbReference type="ARBA" id="ARBA00005028"/>
    </source>
</evidence>
<dbReference type="GO" id="GO:0004034">
    <property type="term" value="F:aldose 1-epimerase activity"/>
    <property type="evidence" value="ECO:0007669"/>
    <property type="project" value="UniProtKB-EC"/>
</dbReference>
<dbReference type="PROSITE" id="PS00545">
    <property type="entry name" value="ALDOSE_1_EPIMERASE"/>
    <property type="match status" value="1"/>
</dbReference>
<evidence type="ECO:0000256" key="6">
    <source>
        <dbReference type="ARBA" id="ARBA00023235"/>
    </source>
</evidence>
<dbReference type="Proteomes" id="UP000005753">
    <property type="component" value="Chromosome"/>
</dbReference>
<reference evidence="12 13" key="1">
    <citation type="submission" date="2010-08" db="EMBL/GenBank/DDBJ databases">
        <authorList>
            <consortium name="US DOE Joint Genome Institute (JGI-PGF)"/>
            <person name="Lucas S."/>
            <person name="Copeland A."/>
            <person name="Lapidus A."/>
            <person name="Cheng J.-F."/>
            <person name="Bruce D."/>
            <person name="Goodwin L."/>
            <person name="Pitluck S."/>
            <person name="Land M.L."/>
            <person name="Hauser L."/>
            <person name="Chang Y.-J."/>
            <person name="Anderson I.J."/>
            <person name="Johnson E."/>
            <person name="Mulhopadhyay B."/>
            <person name="Kyrpides N."/>
            <person name="Woyke T.J."/>
        </authorList>
    </citation>
    <scope>NUCLEOTIDE SEQUENCE [LARGE SCALE GENOMIC DNA]</scope>
    <source>
        <strain evidence="12 13">6</strain>
    </source>
</reference>
<feature type="binding site" evidence="11">
    <location>
        <begin position="78"/>
        <end position="79"/>
    </location>
    <ligand>
        <name>beta-D-galactose</name>
        <dbReference type="ChEBI" id="CHEBI:27667"/>
    </ligand>
</feature>
<dbReference type="EC" id="5.1.3.3" evidence="4 8"/>
<dbReference type="EMBL" id="CM001487">
    <property type="protein sequence ID" value="EIM57535.1"/>
    <property type="molecule type" value="Genomic_DNA"/>
</dbReference>
<dbReference type="UniPathway" id="UPA00242"/>
<evidence type="ECO:0000313" key="12">
    <source>
        <dbReference type="EMBL" id="EIM57535.1"/>
    </source>
</evidence>
<dbReference type="InterPro" id="IPR015443">
    <property type="entry name" value="Aldose_1-epimerase"/>
</dbReference>
<dbReference type="Pfam" id="PF01263">
    <property type="entry name" value="Aldose_epim"/>
    <property type="match status" value="1"/>
</dbReference>
<sequence>MSVTKRSFGSTSKGEASLYILTAGVCEATVTDFGATLVSFRVADAKGQETDIVLGYDDAAGYEAGGDSFGATVGRNANRCAGAAFSINGKEYKMTANENGNNLHSGPDLYGKRLWKTEAVNEEKNSVTFGLFSPDTDQGFPGNLEVTVTYTLSEDGSLAIDYSGKSDQDTVCNLTNHVYFNLNGEGNGDICSQILQISADQITPINDQGIPFGTYLDVKGTAYDFNTPKSIGADIDSDDSQIQTAHGYDQNYVVAANKGEVKKVAESWSEDNGVTLEVFTDLPGVQFYSGNFIQKQTGRGGSAYAPRTGFALETQFAPNALNTESFARPFLKAGENFVSRTVYKLSICEEHKKN</sequence>
<dbReference type="CDD" id="cd09019">
    <property type="entry name" value="galactose_mutarotase_like"/>
    <property type="match status" value="1"/>
</dbReference>
<dbReference type="PANTHER" id="PTHR10091">
    <property type="entry name" value="ALDOSE-1-EPIMERASE"/>
    <property type="match status" value="1"/>
</dbReference>
<evidence type="ECO:0000256" key="10">
    <source>
        <dbReference type="PIRSR" id="PIRSR005096-2"/>
    </source>
</evidence>
<dbReference type="GO" id="GO:0006006">
    <property type="term" value="P:glucose metabolic process"/>
    <property type="evidence" value="ECO:0007669"/>
    <property type="project" value="TreeGrafter"/>
</dbReference>
<feature type="binding site" evidence="11">
    <location>
        <begin position="177"/>
        <end position="179"/>
    </location>
    <ligand>
        <name>beta-D-galactose</name>
        <dbReference type="ChEBI" id="CHEBI:27667"/>
    </ligand>
</feature>
<dbReference type="PANTHER" id="PTHR10091:SF0">
    <property type="entry name" value="GALACTOSE MUTAROTASE"/>
    <property type="match status" value="1"/>
</dbReference>
<keyword evidence="6 8" id="KW-0413">Isomerase</keyword>
<dbReference type="GO" id="GO:0030246">
    <property type="term" value="F:carbohydrate binding"/>
    <property type="evidence" value="ECO:0007669"/>
    <property type="project" value="InterPro"/>
</dbReference>
<comment type="pathway">
    <text evidence="2 8">Carbohydrate metabolism; hexose metabolism.</text>
</comment>
<evidence type="ECO:0000313" key="13">
    <source>
        <dbReference type="Proteomes" id="UP000005753"/>
    </source>
</evidence>
<dbReference type="SUPFAM" id="SSF74650">
    <property type="entry name" value="Galactose mutarotase-like"/>
    <property type="match status" value="1"/>
</dbReference>
<dbReference type="AlphaFoldDB" id="I5AUR2"/>
<dbReference type="PIRSF" id="PIRSF005096">
    <property type="entry name" value="GALM"/>
    <property type="match status" value="1"/>
</dbReference>
<dbReference type="STRING" id="633697.EubceDRAFT1_1758"/>
<evidence type="ECO:0000256" key="5">
    <source>
        <dbReference type="ARBA" id="ARBA00014165"/>
    </source>
</evidence>
<dbReference type="HOGENOM" id="CLU_031753_4_2_9"/>
<evidence type="ECO:0000256" key="4">
    <source>
        <dbReference type="ARBA" id="ARBA00013185"/>
    </source>
</evidence>
<evidence type="ECO:0000256" key="8">
    <source>
        <dbReference type="PIRNR" id="PIRNR005096"/>
    </source>
</evidence>
<dbReference type="GO" id="GO:0033499">
    <property type="term" value="P:galactose catabolic process via UDP-galactose, Leloir pathway"/>
    <property type="evidence" value="ECO:0007669"/>
    <property type="project" value="TreeGrafter"/>
</dbReference>
<evidence type="ECO:0000256" key="7">
    <source>
        <dbReference type="ARBA" id="ARBA00023277"/>
    </source>
</evidence>
<evidence type="ECO:0000256" key="1">
    <source>
        <dbReference type="ARBA" id="ARBA00001614"/>
    </source>
</evidence>
<accession>I5AUR2</accession>
<comment type="catalytic activity">
    <reaction evidence="1 8">
        <text>alpha-D-glucose = beta-D-glucose</text>
        <dbReference type="Rhea" id="RHEA:10264"/>
        <dbReference type="ChEBI" id="CHEBI:15903"/>
        <dbReference type="ChEBI" id="CHEBI:17925"/>
        <dbReference type="EC" id="5.1.3.3"/>
    </reaction>
</comment>
<keyword evidence="7 8" id="KW-0119">Carbohydrate metabolism</keyword>
<proteinExistence type="inferred from homology"/>
<keyword evidence="13" id="KW-1185">Reference proteome</keyword>
<gene>
    <name evidence="12" type="ORF">EubceDRAFT1_1758</name>
</gene>
<dbReference type="eggNOG" id="COG2017">
    <property type="taxonomic scope" value="Bacteria"/>
</dbReference>
<dbReference type="Gene3D" id="2.70.98.10">
    <property type="match status" value="1"/>
</dbReference>
<dbReference type="NCBIfam" id="NF008277">
    <property type="entry name" value="PRK11055.1"/>
    <property type="match status" value="1"/>
</dbReference>
<name>I5AUR2_EUBC6</name>
<evidence type="ECO:0000256" key="9">
    <source>
        <dbReference type="PIRSR" id="PIRSR005096-1"/>
    </source>
</evidence>
<feature type="binding site" evidence="10">
    <location>
        <position position="249"/>
    </location>
    <ligand>
        <name>beta-D-galactose</name>
        <dbReference type="ChEBI" id="CHEBI:27667"/>
    </ligand>
</feature>
<dbReference type="OrthoDB" id="9779408at2"/>
<organism evidence="12 13">
    <name type="scientific">Eubacterium cellulosolvens (strain ATCC 43171 / JCM 9499 / 6)</name>
    <name type="common">Cillobacterium cellulosolvens</name>
    <dbReference type="NCBI Taxonomy" id="633697"/>
    <lineage>
        <taxon>Bacteria</taxon>
        <taxon>Bacillati</taxon>
        <taxon>Bacillota</taxon>
        <taxon>Clostridia</taxon>
        <taxon>Eubacteriales</taxon>
        <taxon>Eubacteriaceae</taxon>
        <taxon>Eubacterium</taxon>
    </lineage>
</organism>
<feature type="active site" description="Proton acceptor" evidence="9">
    <location>
        <position position="313"/>
    </location>
</feature>
<reference evidence="12 13" key="2">
    <citation type="submission" date="2012-02" db="EMBL/GenBank/DDBJ databases">
        <title>Improved High-Quality Draft sequence of Eubacterium cellulosolvens 6.</title>
        <authorList>
            <consortium name="US DOE Joint Genome Institute"/>
            <person name="Lucas S."/>
            <person name="Han J."/>
            <person name="Lapidus A."/>
            <person name="Cheng J.-F."/>
            <person name="Goodwin L."/>
            <person name="Pitluck S."/>
            <person name="Peters L."/>
            <person name="Mikhailova N."/>
            <person name="Gu W."/>
            <person name="Detter J.C."/>
            <person name="Han C."/>
            <person name="Tapia R."/>
            <person name="Land M."/>
            <person name="Hauser L."/>
            <person name="Kyrpides N."/>
            <person name="Ivanova N."/>
            <person name="Pagani I."/>
            <person name="Johnson E."/>
            <person name="Mukhopadhyay B."/>
            <person name="Anderson I."/>
            <person name="Woyke T."/>
        </authorList>
    </citation>
    <scope>NUCLEOTIDE SEQUENCE [LARGE SCALE GENOMIC DNA]</scope>
    <source>
        <strain evidence="12 13">6</strain>
    </source>
</reference>
<evidence type="ECO:0000256" key="11">
    <source>
        <dbReference type="PIRSR" id="PIRSR005096-3"/>
    </source>
</evidence>